<feature type="region of interest" description="Disordered" evidence="1">
    <location>
        <begin position="174"/>
        <end position="217"/>
    </location>
</feature>
<dbReference type="Proteomes" id="UP000054988">
    <property type="component" value="Unassembled WGS sequence"/>
</dbReference>
<comment type="caution">
    <text evidence="3">The sequence shown here is derived from an EMBL/GenBank/DDBJ whole genome shotgun (WGS) entry which is preliminary data.</text>
</comment>
<feature type="compositionally biased region" description="Polar residues" evidence="1">
    <location>
        <begin position="201"/>
        <end position="217"/>
    </location>
</feature>
<keyword evidence="2" id="KW-0472">Membrane</keyword>
<dbReference type="AlphaFoldDB" id="A0A0W0F8E2"/>
<evidence type="ECO:0000256" key="1">
    <source>
        <dbReference type="SAM" id="MobiDB-lite"/>
    </source>
</evidence>
<gene>
    <name evidence="3" type="ORF">WG66_14769</name>
</gene>
<reference evidence="3 4" key="1">
    <citation type="submission" date="2015-12" db="EMBL/GenBank/DDBJ databases">
        <title>Draft genome sequence of Moniliophthora roreri, the causal agent of frosty pod rot of cacao.</title>
        <authorList>
            <person name="Aime M.C."/>
            <person name="Diaz-Valderrama J.R."/>
            <person name="Kijpornyongpan T."/>
            <person name="Phillips-Mora W."/>
        </authorList>
    </citation>
    <scope>NUCLEOTIDE SEQUENCE [LARGE SCALE GENOMIC DNA]</scope>
    <source>
        <strain evidence="3 4">MCA 2952</strain>
    </source>
</reference>
<dbReference type="EMBL" id="LATX01002209">
    <property type="protein sequence ID" value="KTB32615.1"/>
    <property type="molecule type" value="Genomic_DNA"/>
</dbReference>
<proteinExistence type="predicted"/>
<keyword evidence="2" id="KW-0812">Transmembrane</keyword>
<organism evidence="3 4">
    <name type="scientific">Moniliophthora roreri</name>
    <name type="common">Frosty pod rot fungus</name>
    <name type="synonym">Monilia roreri</name>
    <dbReference type="NCBI Taxonomy" id="221103"/>
    <lineage>
        <taxon>Eukaryota</taxon>
        <taxon>Fungi</taxon>
        <taxon>Dikarya</taxon>
        <taxon>Basidiomycota</taxon>
        <taxon>Agaricomycotina</taxon>
        <taxon>Agaricomycetes</taxon>
        <taxon>Agaricomycetidae</taxon>
        <taxon>Agaricales</taxon>
        <taxon>Marasmiineae</taxon>
        <taxon>Marasmiaceae</taxon>
        <taxon>Moniliophthora</taxon>
    </lineage>
</organism>
<keyword evidence="2" id="KW-1133">Transmembrane helix</keyword>
<name>A0A0W0F8E2_MONRR</name>
<accession>A0A0W0F8E2</accession>
<sequence>MHTTLTLQDDPKPADLVSAISESPDRRTAIVTFVLAIALYCVLRLVYPCLTLSDLNKAESGLDRAFRTAVDNGCLYGRELELVELTRFRVKKTASQIRFQSLQNPPSIWEDYLGLHVRLMPDIIRWYATAEKLRRDILILVEHDKQHHCDTEISRREKVYAAAQIPTASTSATAMMSMNPPSANQTRVGARHRHRRPNAFPNVQGTTTSSQPVQGSE</sequence>
<evidence type="ECO:0000313" key="4">
    <source>
        <dbReference type="Proteomes" id="UP000054988"/>
    </source>
</evidence>
<evidence type="ECO:0000256" key="2">
    <source>
        <dbReference type="SAM" id="Phobius"/>
    </source>
</evidence>
<protein>
    <submittedName>
        <fullName evidence="3">Uncharacterized protein</fullName>
    </submittedName>
</protein>
<evidence type="ECO:0000313" key="3">
    <source>
        <dbReference type="EMBL" id="KTB32615.1"/>
    </source>
</evidence>
<feature type="transmembrane region" description="Helical" evidence="2">
    <location>
        <begin position="28"/>
        <end position="47"/>
    </location>
</feature>